<dbReference type="GO" id="GO:0006935">
    <property type="term" value="P:chemotaxis"/>
    <property type="evidence" value="ECO:0007669"/>
    <property type="project" value="InterPro"/>
</dbReference>
<evidence type="ECO:0000256" key="7">
    <source>
        <dbReference type="PROSITE-ProRule" id="PRU00284"/>
    </source>
</evidence>
<comment type="similarity">
    <text evidence="6">Belongs to the methyl-accepting chemotaxis (MCP) protein family.</text>
</comment>
<evidence type="ECO:0000256" key="2">
    <source>
        <dbReference type="ARBA" id="ARBA00022692"/>
    </source>
</evidence>
<dbReference type="PANTHER" id="PTHR32089">
    <property type="entry name" value="METHYL-ACCEPTING CHEMOTAXIS PROTEIN MCPB"/>
    <property type="match status" value="1"/>
</dbReference>
<gene>
    <name evidence="10" type="ORF">SAMN05216217_11185</name>
</gene>
<comment type="subcellular location">
    <subcellularLocation>
        <location evidence="1">Membrane</location>
        <topology evidence="1">Multi-pass membrane protein</topology>
    </subcellularLocation>
</comment>
<dbReference type="Gene3D" id="1.10.287.950">
    <property type="entry name" value="Methyl-accepting chemotaxis protein"/>
    <property type="match status" value="1"/>
</dbReference>
<dbReference type="InterPro" id="IPR004090">
    <property type="entry name" value="Chemotax_Me-accpt_rcpt"/>
</dbReference>
<organism evidence="10 11">
    <name type="scientific">Halopseudomonas yangmingensis</name>
    <dbReference type="NCBI Taxonomy" id="1720063"/>
    <lineage>
        <taxon>Bacteria</taxon>
        <taxon>Pseudomonadati</taxon>
        <taxon>Pseudomonadota</taxon>
        <taxon>Gammaproteobacteria</taxon>
        <taxon>Pseudomonadales</taxon>
        <taxon>Pseudomonadaceae</taxon>
        <taxon>Halopseudomonas</taxon>
    </lineage>
</organism>
<dbReference type="PROSITE" id="PS50111">
    <property type="entry name" value="CHEMOTAXIS_TRANSDUC_2"/>
    <property type="match status" value="1"/>
</dbReference>
<evidence type="ECO:0000313" key="10">
    <source>
        <dbReference type="EMBL" id="SFM68229.1"/>
    </source>
</evidence>
<feature type="domain" description="Methyl-accepting transducer" evidence="9">
    <location>
        <begin position="139"/>
        <end position="375"/>
    </location>
</feature>
<dbReference type="Pfam" id="PF00015">
    <property type="entry name" value="MCPsignal"/>
    <property type="match status" value="1"/>
</dbReference>
<keyword evidence="10" id="KW-0675">Receptor</keyword>
<keyword evidence="5 7" id="KW-0807">Transducer</keyword>
<evidence type="ECO:0000256" key="1">
    <source>
        <dbReference type="ARBA" id="ARBA00004141"/>
    </source>
</evidence>
<protein>
    <submittedName>
        <fullName evidence="10">Aerotaxis receptor</fullName>
    </submittedName>
</protein>
<dbReference type="SUPFAM" id="SSF58104">
    <property type="entry name" value="Methyl-accepting chemotaxis protein (MCP) signaling domain"/>
    <property type="match status" value="1"/>
</dbReference>
<keyword evidence="4 8" id="KW-0472">Membrane</keyword>
<reference evidence="11" key="1">
    <citation type="submission" date="2016-10" db="EMBL/GenBank/DDBJ databases">
        <authorList>
            <person name="Varghese N."/>
            <person name="Submissions S."/>
        </authorList>
    </citation>
    <scope>NUCLEOTIDE SEQUENCE [LARGE SCALE GENOMIC DNA]</scope>
    <source>
        <strain evidence="11">DSM 24213</strain>
    </source>
</reference>
<dbReference type="FunFam" id="1.10.287.950:FF:000001">
    <property type="entry name" value="Methyl-accepting chemotaxis sensory transducer"/>
    <property type="match status" value="1"/>
</dbReference>
<evidence type="ECO:0000256" key="6">
    <source>
        <dbReference type="ARBA" id="ARBA00029447"/>
    </source>
</evidence>
<dbReference type="Proteomes" id="UP000243629">
    <property type="component" value="Unassembled WGS sequence"/>
</dbReference>
<dbReference type="SMART" id="SM00283">
    <property type="entry name" value="MA"/>
    <property type="match status" value="1"/>
</dbReference>
<keyword evidence="3 8" id="KW-1133">Transmembrane helix</keyword>
<evidence type="ECO:0000313" key="11">
    <source>
        <dbReference type="Proteomes" id="UP000243629"/>
    </source>
</evidence>
<dbReference type="OrthoDB" id="5675566at2"/>
<evidence type="ECO:0000256" key="3">
    <source>
        <dbReference type="ARBA" id="ARBA00022989"/>
    </source>
</evidence>
<evidence type="ECO:0000256" key="5">
    <source>
        <dbReference type="ARBA" id="ARBA00023224"/>
    </source>
</evidence>
<evidence type="ECO:0000256" key="4">
    <source>
        <dbReference type="ARBA" id="ARBA00023136"/>
    </source>
</evidence>
<dbReference type="STRING" id="1720063.SAMN05216217_11185"/>
<name>A0A1I4SV24_9GAMM</name>
<dbReference type="EMBL" id="FOUI01000011">
    <property type="protein sequence ID" value="SFM68229.1"/>
    <property type="molecule type" value="Genomic_DNA"/>
</dbReference>
<dbReference type="PRINTS" id="PR00260">
    <property type="entry name" value="CHEMTRNSDUCR"/>
</dbReference>
<sequence length="421" mass="44850">MGRNMHQARAEKLYAELRAKQPTKGPVTIPRLRRGIPMHLSLMAGVVTLITIGSLGQHIATTFWQSLGITLLLAGVGAAMVWRIMAPLLRTIARARRIIDDSLAETIFTGRCDDIGSLELVITSQQAELDAVLKRFDDLTDRLDQGIRIAGSNSSEAAKSVEQQSMATDTIAAATEEMSVTAEEVARQAGNMLGQINTASQHVQEGQLLARDTHDSMQQLSAELQRANTAISQLSEASKGVESSLAVIGEITEQTNLLALNASIEAARAGDAGRGFAVVADEVRNLAKRTLASTQQIGQTLQAFRETVTEATHSMSRCDNHALTAVNNAGQSDQRLESVVLSFGQIADACTQTSAAAEQQRGASAEISEKASNIGQLGSRASQLSSEAKLAVEGLTEQVAQVTSLIGRLKQSAAPSQRHSF</sequence>
<dbReference type="RefSeq" id="WP_093476786.1">
    <property type="nucleotide sequence ID" value="NZ_FOUI01000011.1"/>
</dbReference>
<evidence type="ECO:0000259" key="9">
    <source>
        <dbReference type="PROSITE" id="PS50111"/>
    </source>
</evidence>
<accession>A0A1I4SV24</accession>
<dbReference type="GO" id="GO:0016020">
    <property type="term" value="C:membrane"/>
    <property type="evidence" value="ECO:0007669"/>
    <property type="project" value="UniProtKB-SubCell"/>
</dbReference>
<dbReference type="InterPro" id="IPR004089">
    <property type="entry name" value="MCPsignal_dom"/>
</dbReference>
<dbReference type="GO" id="GO:0007165">
    <property type="term" value="P:signal transduction"/>
    <property type="evidence" value="ECO:0007669"/>
    <property type="project" value="UniProtKB-KW"/>
</dbReference>
<keyword evidence="11" id="KW-1185">Reference proteome</keyword>
<feature type="transmembrane region" description="Helical" evidence="8">
    <location>
        <begin position="40"/>
        <end position="60"/>
    </location>
</feature>
<keyword evidence="2 8" id="KW-0812">Transmembrane</keyword>
<feature type="transmembrane region" description="Helical" evidence="8">
    <location>
        <begin position="66"/>
        <end position="89"/>
    </location>
</feature>
<dbReference type="GO" id="GO:0004888">
    <property type="term" value="F:transmembrane signaling receptor activity"/>
    <property type="evidence" value="ECO:0007669"/>
    <property type="project" value="InterPro"/>
</dbReference>
<proteinExistence type="inferred from homology"/>
<evidence type="ECO:0000256" key="8">
    <source>
        <dbReference type="SAM" id="Phobius"/>
    </source>
</evidence>
<dbReference type="AlphaFoldDB" id="A0A1I4SV24"/>
<dbReference type="PANTHER" id="PTHR32089:SF74">
    <property type="entry name" value="METHYL-ACCEPTING CHEMOTAXIS PROTEIN AER"/>
    <property type="match status" value="1"/>
</dbReference>